<dbReference type="Gene3D" id="3.40.50.12170">
    <property type="entry name" value="Uncharacterised protein PF07075, DUF1343"/>
    <property type="match status" value="1"/>
</dbReference>
<evidence type="ECO:0000259" key="2">
    <source>
        <dbReference type="Pfam" id="PF20732"/>
    </source>
</evidence>
<name>A0A6B0VIR0_9EURY</name>
<proteinExistence type="predicted"/>
<dbReference type="PANTHER" id="PTHR42915">
    <property type="entry name" value="HYPOTHETICAL 460 KDA PROTEIN IN FEUA-SIGW INTERGENIC REGION [PRECURSOR]"/>
    <property type="match status" value="1"/>
</dbReference>
<dbReference type="GO" id="GO:0033922">
    <property type="term" value="F:peptidoglycan beta-N-acetylmuramidase activity"/>
    <property type="evidence" value="ECO:0007669"/>
    <property type="project" value="InterPro"/>
</dbReference>
<evidence type="ECO:0000259" key="1">
    <source>
        <dbReference type="Pfam" id="PF07075"/>
    </source>
</evidence>
<dbReference type="AlphaFoldDB" id="A0A6B0VIR0"/>
<dbReference type="InterPro" id="IPR048502">
    <property type="entry name" value="NamZ_N"/>
</dbReference>
<dbReference type="Gene3D" id="3.90.1150.140">
    <property type="match status" value="1"/>
</dbReference>
<evidence type="ECO:0000313" key="3">
    <source>
        <dbReference type="EMBL" id="MXV60489.1"/>
    </source>
</evidence>
<keyword evidence="4" id="KW-1185">Reference proteome</keyword>
<accession>A0A6B0VIR0</accession>
<dbReference type="OrthoDB" id="246012at2157"/>
<dbReference type="InterPro" id="IPR048503">
    <property type="entry name" value="NamZ_C"/>
</dbReference>
<protein>
    <submittedName>
        <fullName evidence="3">DUF1343 domain-containing protein</fullName>
    </submittedName>
</protein>
<feature type="domain" description="Peptidoglycan beta-N-acetylmuramidase NamZ C-terminal" evidence="2">
    <location>
        <begin position="228"/>
        <end position="388"/>
    </location>
</feature>
<evidence type="ECO:0000313" key="4">
    <source>
        <dbReference type="Proteomes" id="UP000434101"/>
    </source>
</evidence>
<dbReference type="Pfam" id="PF07075">
    <property type="entry name" value="NamZ_N"/>
    <property type="match status" value="1"/>
</dbReference>
<dbReference type="PANTHER" id="PTHR42915:SF1">
    <property type="entry name" value="PEPTIDOGLYCAN BETA-N-ACETYLMURAMIDASE NAMZ"/>
    <property type="match status" value="1"/>
</dbReference>
<dbReference type="Pfam" id="PF20732">
    <property type="entry name" value="NamZ_C"/>
    <property type="match status" value="1"/>
</dbReference>
<feature type="domain" description="Peptidoglycan beta-N-acetylmuramidase NamZ N-terminal" evidence="1">
    <location>
        <begin position="22"/>
        <end position="223"/>
    </location>
</feature>
<comment type="caution">
    <text evidence="3">The sequence shown here is derived from an EMBL/GenBank/DDBJ whole genome shotgun (WGS) entry which is preliminary data.</text>
</comment>
<dbReference type="EMBL" id="WUYX01000002">
    <property type="protein sequence ID" value="MXV60489.1"/>
    <property type="molecule type" value="Genomic_DNA"/>
</dbReference>
<gene>
    <name evidence="3" type="ORF">GS429_00065</name>
</gene>
<organism evidence="3 4">
    <name type="scientific">Natronorubrum halalkaliphilum</name>
    <dbReference type="NCBI Taxonomy" id="2691917"/>
    <lineage>
        <taxon>Archaea</taxon>
        <taxon>Methanobacteriati</taxon>
        <taxon>Methanobacteriota</taxon>
        <taxon>Stenosarchaea group</taxon>
        <taxon>Halobacteria</taxon>
        <taxon>Halobacteriales</taxon>
        <taxon>Natrialbaceae</taxon>
        <taxon>Natronorubrum</taxon>
    </lineage>
</organism>
<sequence>MVRVGIETVVETELAAIEGDRIGLITNPSGVDSDLNPTIDRLYNHDEVELIRLFGPEHGIRGNEQAGVKVADSVDERTGLPVTSLYGDNRRLQPDMVADLDTVIYDMQDIGCRFYTLIYTLAYALEGVSETDTTFVVLDRPNPIAPLGIDGNRVPPEHESFVGGRRLPITHGLTVGELARYFNGAFDLGADLHVVELEGWTRDTWYDEIEHAWVPPSPNMPTLDTATIYPGTCLFEGTTLSEGRGTTKPFELIGAPWIDAEEWATTLNDLAIDGAAFRPAYFTPMFSKHERRDVEGVQIHVKDRNEISPVEIGMKMLLTAFQLYPDSEWVTSNDDYFVDKLAGGPSLRETVADVEPGEDPDEVYDRLDETWTDDRDAFAETTDKYLLYQ</sequence>
<dbReference type="Proteomes" id="UP000434101">
    <property type="component" value="Unassembled WGS sequence"/>
</dbReference>
<dbReference type="PIRSF" id="PIRSF016719">
    <property type="entry name" value="UCP016719"/>
    <property type="match status" value="1"/>
</dbReference>
<dbReference type="InterPro" id="IPR008302">
    <property type="entry name" value="NamZ"/>
</dbReference>
<dbReference type="RefSeq" id="WP_160061486.1">
    <property type="nucleotide sequence ID" value="NZ_WUYX01000002.1"/>
</dbReference>
<reference evidence="3 4" key="1">
    <citation type="submission" date="2020-01" db="EMBL/GenBank/DDBJ databases">
        <title>Natronorubrum sp. JWXQ-INN 674 isolated from Inner Mongolia Autonomous Region of China.</title>
        <authorList>
            <person name="Xue Q."/>
        </authorList>
    </citation>
    <scope>NUCLEOTIDE SEQUENCE [LARGE SCALE GENOMIC DNA]</scope>
    <source>
        <strain evidence="3 4">JWXQ-INN-674</strain>
    </source>
</reference>